<accession>A0A1V9YE54</accession>
<dbReference type="PANTHER" id="PTHR33889:SF5">
    <property type="entry name" value="OS07G0251050 PROTEIN"/>
    <property type="match status" value="1"/>
</dbReference>
<evidence type="ECO:0000313" key="1">
    <source>
        <dbReference type="EMBL" id="OQR83991.1"/>
    </source>
</evidence>
<comment type="caution">
    <text evidence="1">The sequence shown here is derived from an EMBL/GenBank/DDBJ whole genome shotgun (WGS) entry which is preliminary data.</text>
</comment>
<proteinExistence type="predicted"/>
<protein>
    <submittedName>
        <fullName evidence="1">Uncharacterized protein</fullName>
    </submittedName>
</protein>
<gene>
    <name evidence="1" type="ORF">ACHHYP_14041</name>
</gene>
<dbReference type="EMBL" id="JNBR01002015">
    <property type="protein sequence ID" value="OQR83991.1"/>
    <property type="molecule type" value="Genomic_DNA"/>
</dbReference>
<evidence type="ECO:0000313" key="2">
    <source>
        <dbReference type="Proteomes" id="UP000243579"/>
    </source>
</evidence>
<dbReference type="AlphaFoldDB" id="A0A1V9YE54"/>
<sequence>MTDRERRIVYEHLLESSHFGKLPLCAIDQAATLFGLHRNTHEIETAVRAVPHIKRQTLRSLAAAVGIPKTTLLRHKRDHAKFSYKSNWLRPRLTPTDMNTRLDFAMSFIRPGVGDRHSFCNMYNIVHVDEK</sequence>
<dbReference type="PANTHER" id="PTHR33889">
    <property type="entry name" value="OS04G0681850 PROTEIN"/>
    <property type="match status" value="1"/>
</dbReference>
<organism evidence="1 2">
    <name type="scientific">Achlya hypogyna</name>
    <name type="common">Oomycete</name>
    <name type="synonym">Protoachlya hypogyna</name>
    <dbReference type="NCBI Taxonomy" id="1202772"/>
    <lineage>
        <taxon>Eukaryota</taxon>
        <taxon>Sar</taxon>
        <taxon>Stramenopiles</taxon>
        <taxon>Oomycota</taxon>
        <taxon>Saprolegniomycetes</taxon>
        <taxon>Saprolegniales</taxon>
        <taxon>Achlyaceae</taxon>
        <taxon>Achlya</taxon>
    </lineage>
</organism>
<name>A0A1V9YE54_ACHHY</name>
<dbReference type="OrthoDB" id="155409at2759"/>
<keyword evidence="2" id="KW-1185">Reference proteome</keyword>
<dbReference type="Proteomes" id="UP000243579">
    <property type="component" value="Unassembled WGS sequence"/>
</dbReference>
<reference evidence="1 2" key="1">
    <citation type="journal article" date="2014" name="Genome Biol. Evol.">
        <title>The secreted proteins of Achlya hypogyna and Thraustotheca clavata identify the ancestral oomycete secretome and reveal gene acquisitions by horizontal gene transfer.</title>
        <authorList>
            <person name="Misner I."/>
            <person name="Blouin N."/>
            <person name="Leonard G."/>
            <person name="Richards T.A."/>
            <person name="Lane C.E."/>
        </authorList>
    </citation>
    <scope>NUCLEOTIDE SEQUENCE [LARGE SCALE GENOMIC DNA]</scope>
    <source>
        <strain evidence="1 2">ATCC 48635</strain>
    </source>
</reference>